<feature type="coiled-coil region" evidence="1">
    <location>
        <begin position="67"/>
        <end position="122"/>
    </location>
</feature>
<gene>
    <name evidence="3" type="ORF">M501DRAFT_139858</name>
</gene>
<dbReference type="AlphaFoldDB" id="A0A9P4S851"/>
<sequence>MAMEIEAALPPPAIRFEKLCNSYAIRTLKFQKNHLVKKMIRQECDRDIPEPCLGYESEMENSVIKYITNLKSQLMKLIARNQTLIRNWKIEKMTAQCTPPWKDRMQANIHISKEDKEKAAKEHNQLLKCLAPDLREGKTSVYYTDGSKGDNKNAAGACKTGKK</sequence>
<evidence type="ECO:0000313" key="3">
    <source>
        <dbReference type="EMBL" id="KAF2837789.1"/>
    </source>
</evidence>
<organism evidence="3 4">
    <name type="scientific">Patellaria atrata CBS 101060</name>
    <dbReference type="NCBI Taxonomy" id="1346257"/>
    <lineage>
        <taxon>Eukaryota</taxon>
        <taxon>Fungi</taxon>
        <taxon>Dikarya</taxon>
        <taxon>Ascomycota</taxon>
        <taxon>Pezizomycotina</taxon>
        <taxon>Dothideomycetes</taxon>
        <taxon>Dothideomycetes incertae sedis</taxon>
        <taxon>Patellariales</taxon>
        <taxon>Patellariaceae</taxon>
        <taxon>Patellaria</taxon>
    </lineage>
</organism>
<name>A0A9P4S851_9PEZI</name>
<dbReference type="Proteomes" id="UP000799429">
    <property type="component" value="Unassembled WGS sequence"/>
</dbReference>
<comment type="caution">
    <text evidence="3">The sequence shown here is derived from an EMBL/GenBank/DDBJ whole genome shotgun (WGS) entry which is preliminary data.</text>
</comment>
<accession>A0A9P4S851</accession>
<evidence type="ECO:0000313" key="4">
    <source>
        <dbReference type="Proteomes" id="UP000799429"/>
    </source>
</evidence>
<reference evidence="3" key="1">
    <citation type="journal article" date="2020" name="Stud. Mycol.">
        <title>101 Dothideomycetes genomes: a test case for predicting lifestyles and emergence of pathogens.</title>
        <authorList>
            <person name="Haridas S."/>
            <person name="Albert R."/>
            <person name="Binder M."/>
            <person name="Bloem J."/>
            <person name="Labutti K."/>
            <person name="Salamov A."/>
            <person name="Andreopoulos B."/>
            <person name="Baker S."/>
            <person name="Barry K."/>
            <person name="Bills G."/>
            <person name="Bluhm B."/>
            <person name="Cannon C."/>
            <person name="Castanera R."/>
            <person name="Culley D."/>
            <person name="Daum C."/>
            <person name="Ezra D."/>
            <person name="Gonzalez J."/>
            <person name="Henrissat B."/>
            <person name="Kuo A."/>
            <person name="Liang C."/>
            <person name="Lipzen A."/>
            <person name="Lutzoni F."/>
            <person name="Magnuson J."/>
            <person name="Mondo S."/>
            <person name="Nolan M."/>
            <person name="Ohm R."/>
            <person name="Pangilinan J."/>
            <person name="Park H.-J."/>
            <person name="Ramirez L."/>
            <person name="Alfaro M."/>
            <person name="Sun H."/>
            <person name="Tritt A."/>
            <person name="Yoshinaga Y."/>
            <person name="Zwiers L.-H."/>
            <person name="Turgeon B."/>
            <person name="Goodwin S."/>
            <person name="Spatafora J."/>
            <person name="Crous P."/>
            <person name="Grigoriev I."/>
        </authorList>
    </citation>
    <scope>NUCLEOTIDE SEQUENCE</scope>
    <source>
        <strain evidence="3">CBS 101060</strain>
    </source>
</reference>
<keyword evidence="1" id="KW-0175">Coiled coil</keyword>
<evidence type="ECO:0000256" key="2">
    <source>
        <dbReference type="SAM" id="MobiDB-lite"/>
    </source>
</evidence>
<dbReference type="OrthoDB" id="3258143at2759"/>
<dbReference type="EMBL" id="MU006098">
    <property type="protein sequence ID" value="KAF2837789.1"/>
    <property type="molecule type" value="Genomic_DNA"/>
</dbReference>
<keyword evidence="4" id="KW-1185">Reference proteome</keyword>
<evidence type="ECO:0000256" key="1">
    <source>
        <dbReference type="SAM" id="Coils"/>
    </source>
</evidence>
<feature type="region of interest" description="Disordered" evidence="2">
    <location>
        <begin position="141"/>
        <end position="163"/>
    </location>
</feature>
<proteinExistence type="predicted"/>
<protein>
    <submittedName>
        <fullName evidence="3">Uncharacterized protein</fullName>
    </submittedName>
</protein>